<feature type="signal peptide" evidence="1">
    <location>
        <begin position="1"/>
        <end position="20"/>
    </location>
</feature>
<dbReference type="AlphaFoldDB" id="A0AAJ0BB37"/>
<name>A0AAJ0BB37_9PEZI</name>
<feature type="chain" id="PRO_5042487287" evidence="1">
    <location>
        <begin position="21"/>
        <end position="544"/>
    </location>
</feature>
<dbReference type="Gene3D" id="3.90.1300.10">
    <property type="entry name" value="Amidase signature (AS) domain"/>
    <property type="match status" value="1"/>
</dbReference>
<evidence type="ECO:0000313" key="4">
    <source>
        <dbReference type="Proteomes" id="UP001239445"/>
    </source>
</evidence>
<dbReference type="InterPro" id="IPR036928">
    <property type="entry name" value="AS_sf"/>
</dbReference>
<proteinExistence type="predicted"/>
<feature type="domain" description="Amidase" evidence="2">
    <location>
        <begin position="47"/>
        <end position="368"/>
    </location>
</feature>
<organism evidence="3 4">
    <name type="scientific">Echria macrotheca</name>
    <dbReference type="NCBI Taxonomy" id="438768"/>
    <lineage>
        <taxon>Eukaryota</taxon>
        <taxon>Fungi</taxon>
        <taxon>Dikarya</taxon>
        <taxon>Ascomycota</taxon>
        <taxon>Pezizomycotina</taxon>
        <taxon>Sordariomycetes</taxon>
        <taxon>Sordariomycetidae</taxon>
        <taxon>Sordariales</taxon>
        <taxon>Schizotheciaceae</taxon>
        <taxon>Echria</taxon>
    </lineage>
</organism>
<dbReference type="PANTHER" id="PTHR42678:SF34">
    <property type="entry name" value="OS04G0183300 PROTEIN"/>
    <property type="match status" value="1"/>
</dbReference>
<comment type="caution">
    <text evidence="3">The sequence shown here is derived from an EMBL/GenBank/DDBJ whole genome shotgun (WGS) entry which is preliminary data.</text>
</comment>
<dbReference type="InterPro" id="IPR023631">
    <property type="entry name" value="Amidase_dom"/>
</dbReference>
<reference evidence="3" key="1">
    <citation type="submission" date="2023-06" db="EMBL/GenBank/DDBJ databases">
        <title>Genome-scale phylogeny and comparative genomics of the fungal order Sordariales.</title>
        <authorList>
            <consortium name="Lawrence Berkeley National Laboratory"/>
            <person name="Hensen N."/>
            <person name="Bonometti L."/>
            <person name="Westerberg I."/>
            <person name="Brannstrom I.O."/>
            <person name="Guillou S."/>
            <person name="Cros-Aarteil S."/>
            <person name="Calhoun S."/>
            <person name="Haridas S."/>
            <person name="Kuo A."/>
            <person name="Mondo S."/>
            <person name="Pangilinan J."/>
            <person name="Riley R."/>
            <person name="Labutti K."/>
            <person name="Andreopoulos B."/>
            <person name="Lipzen A."/>
            <person name="Chen C."/>
            <person name="Yanf M."/>
            <person name="Daum C."/>
            <person name="Ng V."/>
            <person name="Clum A."/>
            <person name="Steindorff A."/>
            <person name="Ohm R."/>
            <person name="Martin F."/>
            <person name="Silar P."/>
            <person name="Natvig D."/>
            <person name="Lalanne C."/>
            <person name="Gautier V."/>
            <person name="Ament-Velasquez S.L."/>
            <person name="Kruys A."/>
            <person name="Hutchinson M.I."/>
            <person name="Powell A.J."/>
            <person name="Barry K."/>
            <person name="Miller A.N."/>
            <person name="Grigoriev I.V."/>
            <person name="Debuchy R."/>
            <person name="Gladieux P."/>
            <person name="Thoren M.H."/>
            <person name="Johannesson H."/>
        </authorList>
    </citation>
    <scope>NUCLEOTIDE SEQUENCE</scope>
    <source>
        <strain evidence="3">PSN4</strain>
    </source>
</reference>
<dbReference type="Pfam" id="PF01425">
    <property type="entry name" value="Amidase"/>
    <property type="match status" value="1"/>
</dbReference>
<gene>
    <name evidence="3" type="ORF">QBC47DRAFT_48052</name>
</gene>
<protein>
    <submittedName>
        <fullName evidence="3">Amidase</fullName>
    </submittedName>
</protein>
<dbReference type="Proteomes" id="UP001239445">
    <property type="component" value="Unassembled WGS sequence"/>
</dbReference>
<evidence type="ECO:0000313" key="3">
    <source>
        <dbReference type="EMBL" id="KAK1753783.1"/>
    </source>
</evidence>
<keyword evidence="1" id="KW-0732">Signal</keyword>
<keyword evidence="4" id="KW-1185">Reference proteome</keyword>
<accession>A0AAJ0BB37</accession>
<dbReference type="EMBL" id="MU839837">
    <property type="protein sequence ID" value="KAK1753783.1"/>
    <property type="molecule type" value="Genomic_DNA"/>
</dbReference>
<dbReference type="SUPFAM" id="SSF75304">
    <property type="entry name" value="Amidase signature (AS) enzymes"/>
    <property type="match status" value="1"/>
</dbReference>
<sequence>MVASFGIVLWLVAQVWVIQTAGFPSLIDATIEEIKDGLECGLFSSVDLVTAYLGRIAEVNADLKAVTEVNPDALEIAAALDDERAKGKIRGPLHGIPILIKNNIATKDKMNNTAGSFALLGAYPPRDSHIASQLRAAGVVILGKSNLSQWANFRSSNSSNGWSAHGGQVHAAYIKNQDPSGSSSGSGVAASLGLAAACLGSETDGSIISPSQRNNIVGIKPSVGLTSRDLVIPISEHQDTVGPMGRTVRDAATVLQAIAGPDPNDNYTSAIPGPLPDYLAACKPDALIGARLGIPANTIELFQGFDNTSQPEIDAFFAASKILAMAGATILPNANFTNLTEWANSTAENTVLNADFLVNLASYLAKLATNPNNVHSLADVSRFTKEVMPGPEEYPSRDTAVWDQALDPVSGFNNTDPRFWPALQQDLFLGGEGGLFGALDRNKLDAIILPSSFSPGFAAIVGAPIVTVPMGFYPANASVVMNTRGDLVDTGPNVPFGLSFLGRRFDEAKLIGYAFAFEQMTQVRKNVLPVVIPKTEVKVRPRSL</sequence>
<dbReference type="PANTHER" id="PTHR42678">
    <property type="entry name" value="AMIDASE"/>
    <property type="match status" value="1"/>
</dbReference>
<evidence type="ECO:0000256" key="1">
    <source>
        <dbReference type="SAM" id="SignalP"/>
    </source>
</evidence>
<evidence type="ECO:0000259" key="2">
    <source>
        <dbReference type="Pfam" id="PF01425"/>
    </source>
</evidence>